<protein>
    <submittedName>
        <fullName evidence="8">Putative oxidoreductase</fullName>
    </submittedName>
</protein>
<dbReference type="Pfam" id="PF07681">
    <property type="entry name" value="DoxX"/>
    <property type="match status" value="1"/>
</dbReference>
<dbReference type="OrthoDB" id="1122432at2"/>
<comment type="subcellular location">
    <subcellularLocation>
        <location evidence="1">Cell membrane</location>
        <topology evidence="1">Multi-pass membrane protein</topology>
    </subcellularLocation>
</comment>
<name>A0A542Y8C4_9MICO</name>
<evidence type="ECO:0000256" key="1">
    <source>
        <dbReference type="ARBA" id="ARBA00004651"/>
    </source>
</evidence>
<evidence type="ECO:0000256" key="5">
    <source>
        <dbReference type="ARBA" id="ARBA00022989"/>
    </source>
</evidence>
<feature type="transmembrane region" description="Helical" evidence="7">
    <location>
        <begin position="102"/>
        <end position="120"/>
    </location>
</feature>
<reference evidence="8 9" key="1">
    <citation type="submission" date="2019-06" db="EMBL/GenBank/DDBJ databases">
        <title>Sequencing the genomes of 1000 actinobacteria strains.</title>
        <authorList>
            <person name="Klenk H.-P."/>
        </authorList>
    </citation>
    <scope>NUCLEOTIDE SEQUENCE [LARGE SCALE GENOMIC DNA]</scope>
    <source>
        <strain evidence="8 9">DSM 8803</strain>
    </source>
</reference>
<dbReference type="PANTHER" id="PTHR33452:SF1">
    <property type="entry name" value="INNER MEMBRANE PROTEIN YPHA-RELATED"/>
    <property type="match status" value="1"/>
</dbReference>
<organism evidence="8 9">
    <name type="scientific">Leucobacter komagatae</name>
    <dbReference type="NCBI Taxonomy" id="55969"/>
    <lineage>
        <taxon>Bacteria</taxon>
        <taxon>Bacillati</taxon>
        <taxon>Actinomycetota</taxon>
        <taxon>Actinomycetes</taxon>
        <taxon>Micrococcales</taxon>
        <taxon>Microbacteriaceae</taxon>
        <taxon>Leucobacter</taxon>
    </lineage>
</organism>
<keyword evidence="6 7" id="KW-0472">Membrane</keyword>
<evidence type="ECO:0000256" key="6">
    <source>
        <dbReference type="ARBA" id="ARBA00023136"/>
    </source>
</evidence>
<accession>A0A542Y8C4</accession>
<evidence type="ECO:0000256" key="4">
    <source>
        <dbReference type="ARBA" id="ARBA00022692"/>
    </source>
</evidence>
<evidence type="ECO:0000313" key="8">
    <source>
        <dbReference type="EMBL" id="TQL44349.1"/>
    </source>
</evidence>
<dbReference type="RefSeq" id="WP_141887548.1">
    <property type="nucleotide sequence ID" value="NZ_BAAAUY010000011.1"/>
</dbReference>
<dbReference type="PANTHER" id="PTHR33452">
    <property type="entry name" value="OXIDOREDUCTASE CATD-RELATED"/>
    <property type="match status" value="1"/>
</dbReference>
<keyword evidence="4 7" id="KW-0812">Transmembrane</keyword>
<feature type="transmembrane region" description="Helical" evidence="7">
    <location>
        <begin position="77"/>
        <end position="96"/>
    </location>
</feature>
<feature type="transmembrane region" description="Helical" evidence="7">
    <location>
        <begin position="50"/>
        <end position="70"/>
    </location>
</feature>
<evidence type="ECO:0000256" key="3">
    <source>
        <dbReference type="ARBA" id="ARBA00022475"/>
    </source>
</evidence>
<gene>
    <name evidence="8" type="ORF">FB468_2406</name>
</gene>
<dbReference type="AlphaFoldDB" id="A0A542Y8C4"/>
<proteinExistence type="inferred from homology"/>
<evidence type="ECO:0000313" key="9">
    <source>
        <dbReference type="Proteomes" id="UP000319094"/>
    </source>
</evidence>
<comment type="caution">
    <text evidence="8">The sequence shown here is derived from an EMBL/GenBank/DDBJ whole genome shotgun (WGS) entry which is preliminary data.</text>
</comment>
<evidence type="ECO:0000256" key="7">
    <source>
        <dbReference type="SAM" id="Phobius"/>
    </source>
</evidence>
<dbReference type="InterPro" id="IPR032808">
    <property type="entry name" value="DoxX"/>
</dbReference>
<comment type="similarity">
    <text evidence="2">Belongs to the DoxX family.</text>
</comment>
<keyword evidence="9" id="KW-1185">Reference proteome</keyword>
<keyword evidence="5 7" id="KW-1133">Transmembrane helix</keyword>
<dbReference type="EMBL" id="VFON01000001">
    <property type="protein sequence ID" value="TQL44349.1"/>
    <property type="molecule type" value="Genomic_DNA"/>
</dbReference>
<dbReference type="Proteomes" id="UP000319094">
    <property type="component" value="Unassembled WGS sequence"/>
</dbReference>
<sequence length="142" mass="13990">MTSNARTAAGILVLRIAVGAIFAAHGAQKLFEYGVAGTTGAFTDMGVPGAAVVAPAIAALEFGGGILLVLGAFTRVVGVLLAADMAGAIALVHAPAGFWVDAGGVEFVALLGAGALALAFTGGDRFSADNTVLKRALPALLR</sequence>
<dbReference type="GO" id="GO:0005886">
    <property type="term" value="C:plasma membrane"/>
    <property type="evidence" value="ECO:0007669"/>
    <property type="project" value="UniProtKB-SubCell"/>
</dbReference>
<evidence type="ECO:0000256" key="2">
    <source>
        <dbReference type="ARBA" id="ARBA00006679"/>
    </source>
</evidence>
<keyword evidence="3" id="KW-1003">Cell membrane</keyword>
<dbReference type="InterPro" id="IPR051907">
    <property type="entry name" value="DoxX-like_oxidoreductase"/>
</dbReference>